<feature type="coiled-coil region" evidence="1">
    <location>
        <begin position="404"/>
        <end position="474"/>
    </location>
</feature>
<protein>
    <recommendedName>
        <fullName evidence="3">YhaN AAA domain-containing protein</fullName>
    </recommendedName>
</protein>
<feature type="coiled-coil region" evidence="1">
    <location>
        <begin position="747"/>
        <end position="774"/>
    </location>
</feature>
<dbReference type="OrthoDB" id="9792800at2"/>
<feature type="region of interest" description="Disordered" evidence="2">
    <location>
        <begin position="1187"/>
        <end position="1210"/>
    </location>
</feature>
<evidence type="ECO:0000256" key="1">
    <source>
        <dbReference type="SAM" id="Coils"/>
    </source>
</evidence>
<dbReference type="eggNOG" id="COG4717">
    <property type="taxonomic scope" value="Bacteria"/>
</dbReference>
<dbReference type="PANTHER" id="PTHR41259:SF1">
    <property type="entry name" value="DOUBLE-STRAND BREAK REPAIR RAD50 ATPASE, PUTATIVE-RELATED"/>
    <property type="match status" value="1"/>
</dbReference>
<dbReference type="InterPro" id="IPR027417">
    <property type="entry name" value="P-loop_NTPase"/>
</dbReference>
<sequence>MKIRRFELNAFGPFSGNVLDFNSPTPGLHIVYGANEAGKSSAMRALYAWFFGYPLRTTDDFLHKKSNLLLSGTLENKQGEVLTFSRRKRKERDLFDGNDQPLEAQTLEHWLLGMDRELFQALYAMSHESLALGGQGILDEEGEIGKALFAAGAGLASLRPMLAHLQSEADELFRPQGARQQLNEALARHRTLQQQLREATLSGSVWQEKKEALEQAEAKRNALQVRKQELETEKHRLERLQHALPELADRKHVVEQRAALGKVPLLPADFAAQREALQKQLHLAQHNYEREQERITALQQSISSHHVNHALLEQAAVLDELHQRLGEYRKGKNDLPQRQSQRAAALQAAMDILRPLWADLAGSEEAMDATDDSPTLMQRLQKALLKKKEVQRLATHFEALVSSGKSARQQVQESEQALEQLQRDLAALPMQGDSNQLEQTLRIAERNAALDRDIAELEQSLRHSEQECHAMLQRLTLWHGTLEQVPTLPLPLPETISRFDEAFQRLQSDTLALRAQAEGVEKRLQEITTELEQLAAESHVPSVEELQHSRAERNKGWELLKRQWLQQEDVTAESNAYSAAHPLHEAYEIMVNAADQLADQLYREVERVRRHTALTAEAKKLHHQHTHLHERLATLATEEAALHTAWQEQWRTTEIEALPPREMVAWVATFEALRQHVRERDKLLLERNVRHKRRQEAHEQLHQAVEAVAPPFPIKNNELAPLLQYAQQQLSRMQAVEKRGENLLNRQRDITHNLESSRQLLNRAEEEHREWRKEWIAVTSALELTGQAQPMEIVDSVEAMQQALTKLKEAEEFRKRIEGIERDMRQFELDVATATATLAPDAQESDGAKRVAMLHERLDEARREQTLLQREKDEVTQHKEALRRHAATLQEGELQLTAMCQQAECATPTDLPIAEARSQQAQELHEKLMAVETRLVRIAGSASPEALEALETEAATVERDALPSHIETITTEIHQEIEPEIDQLNELRGRLRNELKQMEKEDGNAADLADAAQRELARIRRLTNRYIRLRLAETMVRNATERYRSSSERPVLSLASTYFATLTLQSFVALDTESDDNGHIALMGVRTNGNRIGVEAMSSGTRDQLYLALRLATLQWRMQQSEPMPIIADDILITFDDARSRSTLQALAKLGESCQIILFTHHRTIADMASHRAFKGTVFLHTLGTTNESEHNNAETSAQPPKPENLTLFG</sequence>
<dbReference type="InterPro" id="IPR038734">
    <property type="entry name" value="YhaN_AAA"/>
</dbReference>
<dbReference type="SUPFAM" id="SSF52540">
    <property type="entry name" value="P-loop containing nucleoside triphosphate hydrolases"/>
    <property type="match status" value="1"/>
</dbReference>
<accession>Q3ARM1</accession>
<dbReference type="AlphaFoldDB" id="Q3ARM1"/>
<dbReference type="EMBL" id="CP000108">
    <property type="protein sequence ID" value="ABB28354.1"/>
    <property type="molecule type" value="Genomic_DNA"/>
</dbReference>
<feature type="coiled-coil region" evidence="1">
    <location>
        <begin position="274"/>
        <end position="301"/>
    </location>
</feature>
<proteinExistence type="predicted"/>
<feature type="coiled-coil region" evidence="1">
    <location>
        <begin position="810"/>
        <end position="888"/>
    </location>
</feature>
<reference evidence="4" key="1">
    <citation type="submission" date="2005-08" db="EMBL/GenBank/DDBJ databases">
        <title>Complete sequence of Chlorobium chlorochromatii CaD3.</title>
        <authorList>
            <person name="Copeland A."/>
            <person name="Lucas S."/>
            <person name="Lapidus A."/>
            <person name="Barry K."/>
            <person name="Detter J.C."/>
            <person name="Glavina T."/>
            <person name="Hammon N."/>
            <person name="Israni S."/>
            <person name="Pitluck S."/>
            <person name="Bryant D."/>
            <person name="Schmutz J."/>
            <person name="Larimer F."/>
            <person name="Land M."/>
            <person name="Kyrpides N."/>
            <person name="Ivanova N."/>
            <person name="Richardson P."/>
        </authorList>
    </citation>
    <scope>NUCLEOTIDE SEQUENCE [LARGE SCALE GENOMIC DNA]</scope>
    <source>
        <strain evidence="4">CaD3</strain>
    </source>
</reference>
<feature type="coiled-coil region" evidence="1">
    <location>
        <begin position="981"/>
        <end position="1025"/>
    </location>
</feature>
<dbReference type="Gene3D" id="3.40.50.300">
    <property type="entry name" value="P-loop containing nucleotide triphosphate hydrolases"/>
    <property type="match status" value="2"/>
</dbReference>
<evidence type="ECO:0000256" key="2">
    <source>
        <dbReference type="SAM" id="MobiDB-lite"/>
    </source>
</evidence>
<organism evidence="4">
    <name type="scientific">Chlorobium chlorochromatii (strain CaD3)</name>
    <dbReference type="NCBI Taxonomy" id="340177"/>
    <lineage>
        <taxon>Bacteria</taxon>
        <taxon>Pseudomonadati</taxon>
        <taxon>Chlorobiota</taxon>
        <taxon>Chlorobiia</taxon>
        <taxon>Chlorobiales</taxon>
        <taxon>Chlorobiaceae</taxon>
        <taxon>Chlorobium/Pelodictyon group</taxon>
        <taxon>Chlorobium</taxon>
    </lineage>
</organism>
<dbReference type="PANTHER" id="PTHR41259">
    <property type="entry name" value="DOUBLE-STRAND BREAK REPAIR RAD50 ATPASE, PUTATIVE-RELATED"/>
    <property type="match status" value="1"/>
</dbReference>
<gene>
    <name evidence="4" type="ordered locus">Cag_1092</name>
</gene>
<keyword evidence="1" id="KW-0175">Coiled coil</keyword>
<name>Q3ARM1_CHLCH</name>
<evidence type="ECO:0000259" key="3">
    <source>
        <dbReference type="Pfam" id="PF13514"/>
    </source>
</evidence>
<dbReference type="KEGG" id="cch:Cag_1092"/>
<feature type="domain" description="YhaN AAA" evidence="3">
    <location>
        <begin position="1"/>
        <end position="206"/>
    </location>
</feature>
<evidence type="ECO:0000313" key="4">
    <source>
        <dbReference type="EMBL" id="ABB28354.1"/>
    </source>
</evidence>
<dbReference type="eggNOG" id="COG1196">
    <property type="taxonomic scope" value="Bacteria"/>
</dbReference>
<dbReference type="Pfam" id="PF13514">
    <property type="entry name" value="AAA_27"/>
    <property type="match status" value="1"/>
</dbReference>
<feature type="coiled-coil region" evidence="1">
    <location>
        <begin position="179"/>
        <end position="250"/>
    </location>
</feature>
<dbReference type="STRING" id="340177.Cag_1092"/>
<dbReference type="HOGENOM" id="CLU_006135_0_0_10"/>